<feature type="region of interest" description="Disordered" evidence="6">
    <location>
        <begin position="61"/>
        <end position="93"/>
    </location>
</feature>
<dbReference type="InterPro" id="IPR047229">
    <property type="entry name" value="NFIL3-like"/>
</dbReference>
<evidence type="ECO:0000256" key="5">
    <source>
        <dbReference type="ARBA" id="ARBA00023242"/>
    </source>
</evidence>
<feature type="compositionally biased region" description="Basic and acidic residues" evidence="6">
    <location>
        <begin position="285"/>
        <end position="301"/>
    </location>
</feature>
<dbReference type="GO" id="GO:0003677">
    <property type="term" value="F:DNA binding"/>
    <property type="evidence" value="ECO:0007669"/>
    <property type="project" value="UniProtKB-KW"/>
</dbReference>
<dbReference type="InterPro" id="IPR004827">
    <property type="entry name" value="bZIP"/>
</dbReference>
<dbReference type="CDD" id="cd14694">
    <property type="entry name" value="bZIP_NFIL3"/>
    <property type="match status" value="2"/>
</dbReference>
<proteinExistence type="inferred from homology"/>
<feature type="compositionally biased region" description="Polar residues" evidence="6">
    <location>
        <begin position="251"/>
        <end position="261"/>
    </location>
</feature>
<dbReference type="PANTHER" id="PTHR15284">
    <property type="entry name" value="NUCLEAR FACTOR INTERLEUKIN-3-REGULATED PROTEIN"/>
    <property type="match status" value="1"/>
</dbReference>
<name>A0AA88Q9J5_9TELE</name>
<organism evidence="8 9">
    <name type="scientific">Cirrhinus molitorella</name>
    <name type="common">mud carp</name>
    <dbReference type="NCBI Taxonomy" id="172907"/>
    <lineage>
        <taxon>Eukaryota</taxon>
        <taxon>Metazoa</taxon>
        <taxon>Chordata</taxon>
        <taxon>Craniata</taxon>
        <taxon>Vertebrata</taxon>
        <taxon>Euteleostomi</taxon>
        <taxon>Actinopterygii</taxon>
        <taxon>Neopterygii</taxon>
        <taxon>Teleostei</taxon>
        <taxon>Ostariophysi</taxon>
        <taxon>Cypriniformes</taxon>
        <taxon>Cyprinidae</taxon>
        <taxon>Labeoninae</taxon>
        <taxon>Labeonini</taxon>
        <taxon>Cirrhinus</taxon>
    </lineage>
</organism>
<dbReference type="SMART" id="SM00338">
    <property type="entry name" value="BRLZ"/>
    <property type="match status" value="2"/>
</dbReference>
<feature type="domain" description="BZIP" evidence="7">
    <location>
        <begin position="351"/>
        <end position="401"/>
    </location>
</feature>
<dbReference type="GO" id="GO:0003700">
    <property type="term" value="F:DNA-binding transcription factor activity"/>
    <property type="evidence" value="ECO:0007669"/>
    <property type="project" value="InterPro"/>
</dbReference>
<dbReference type="PROSITE" id="PS50217">
    <property type="entry name" value="BZIP"/>
    <property type="match status" value="2"/>
</dbReference>
<reference evidence="8" key="1">
    <citation type="submission" date="2023-08" db="EMBL/GenBank/DDBJ databases">
        <title>Chromosome-level Genome Assembly of mud carp (Cirrhinus molitorella).</title>
        <authorList>
            <person name="Liu H."/>
        </authorList>
    </citation>
    <scope>NUCLEOTIDE SEQUENCE</scope>
    <source>
        <strain evidence="8">Prfri</strain>
        <tissue evidence="8">Muscle</tissue>
    </source>
</reference>
<comment type="caution">
    <text evidence="8">The sequence shown here is derived from an EMBL/GenBank/DDBJ whole genome shotgun (WGS) entry which is preliminary data.</text>
</comment>
<keyword evidence="3" id="KW-0238">DNA-binding</keyword>
<dbReference type="PANTHER" id="PTHR15284:SF1">
    <property type="entry name" value="NUCLEAR FACTOR INTERLEUKIN-3-REGULATED PROTEIN"/>
    <property type="match status" value="1"/>
</dbReference>
<keyword evidence="2" id="KW-0805">Transcription regulation</keyword>
<feature type="domain" description="BZIP" evidence="7">
    <location>
        <begin position="75"/>
        <end position="125"/>
    </location>
</feature>
<feature type="compositionally biased region" description="Polar residues" evidence="6">
    <location>
        <begin position="212"/>
        <end position="222"/>
    </location>
</feature>
<feature type="region of interest" description="Disordered" evidence="6">
    <location>
        <begin position="184"/>
        <end position="261"/>
    </location>
</feature>
<dbReference type="GO" id="GO:0005634">
    <property type="term" value="C:nucleus"/>
    <property type="evidence" value="ECO:0007669"/>
    <property type="project" value="TreeGrafter"/>
</dbReference>
<keyword evidence="5" id="KW-0539">Nucleus</keyword>
<dbReference type="AlphaFoldDB" id="A0AA88Q9J5"/>
<evidence type="ECO:0000256" key="3">
    <source>
        <dbReference type="ARBA" id="ARBA00023125"/>
    </source>
</evidence>
<gene>
    <name evidence="8" type="ORF">Q8A67_005980</name>
</gene>
<feature type="region of interest" description="Disordered" evidence="6">
    <location>
        <begin position="511"/>
        <end position="573"/>
    </location>
</feature>
<keyword evidence="4" id="KW-0804">Transcription</keyword>
<dbReference type="PROSITE" id="PS00036">
    <property type="entry name" value="BZIP_BASIC"/>
    <property type="match status" value="2"/>
</dbReference>
<dbReference type="Proteomes" id="UP001187343">
    <property type="component" value="Unassembled WGS sequence"/>
</dbReference>
<feature type="region of interest" description="Disordered" evidence="6">
    <location>
        <begin position="1"/>
        <end position="28"/>
    </location>
</feature>
<evidence type="ECO:0000259" key="7">
    <source>
        <dbReference type="PROSITE" id="PS50217"/>
    </source>
</evidence>
<dbReference type="EMBL" id="JAUYZG010000005">
    <property type="protein sequence ID" value="KAK2906995.1"/>
    <property type="molecule type" value="Genomic_DNA"/>
</dbReference>
<dbReference type="GO" id="GO:0007623">
    <property type="term" value="P:circadian rhythm"/>
    <property type="evidence" value="ECO:0007669"/>
    <property type="project" value="TreeGrafter"/>
</dbReference>
<protein>
    <recommendedName>
        <fullName evidence="7">BZIP domain-containing protein</fullName>
    </recommendedName>
</protein>
<evidence type="ECO:0000256" key="6">
    <source>
        <dbReference type="SAM" id="MobiDB-lite"/>
    </source>
</evidence>
<evidence type="ECO:0000256" key="1">
    <source>
        <dbReference type="ARBA" id="ARBA00006079"/>
    </source>
</evidence>
<feature type="compositionally biased region" description="Polar residues" evidence="6">
    <location>
        <begin position="191"/>
        <end position="200"/>
    </location>
</feature>
<sequence>MSTMRSPENLAEACLPSSTGEILPSKDDPGSLRRLLPLTGSSVLARRLFHLQSYRNPLIPNRRRKREMTPAERKDASYWVKRKKNNEAAKRSREKRRLNDFMLEGQLMALSEENAQLRAEVLSLQYHMGIGRGLDVNHPMVPLHYPVASHLKPSLWGLPTASAPEAPELYHSWQGSSPFISPLRVPPKSASLPSQISHLDNNADPVDADTASHPQVSSSNDPPSHPQLFPAQRVSAASPPPTQLLPGLSHSGAQHSNQMLSWGSSSLRPSLLHPSLPLSLPLSLRDTDGSRNGKENQVHLERNQSEKSYLLKMESAFSRVLWEPEEEGEELSPRGLGLRRKREFIPEDKKDATYWEKRRKNNEAAKRSREKRRVNDYVLETRLVSLSEENARLRAELLALKLRYGLLNPGTPYSPSQRALSQLHALAPQPLVSCPDKDLYWGRRQDREVSHLSGNQQAPVCLGTHPGSAFLPTHPMAIRRNHPYFLDFPSLHSSTAAPLHFPPHLAPATSPWAGRPLLQPGNQRILSDEEGEQQVPADSSTALPHKLRLKTQNSQRKDNRDKSASPIPAYMSD</sequence>
<dbReference type="FunFam" id="1.20.5.170:FF:000025">
    <property type="entry name" value="nuclear factor interleukin-3-regulated protein-like"/>
    <property type="match status" value="2"/>
</dbReference>
<evidence type="ECO:0000256" key="4">
    <source>
        <dbReference type="ARBA" id="ARBA00023163"/>
    </source>
</evidence>
<accession>A0AA88Q9J5</accession>
<evidence type="ECO:0000313" key="8">
    <source>
        <dbReference type="EMBL" id="KAK2906995.1"/>
    </source>
</evidence>
<feature type="region of interest" description="Disordered" evidence="6">
    <location>
        <begin position="282"/>
        <end position="301"/>
    </location>
</feature>
<keyword evidence="9" id="KW-1185">Reference proteome</keyword>
<dbReference type="Pfam" id="PF07716">
    <property type="entry name" value="bZIP_2"/>
    <property type="match status" value="2"/>
</dbReference>
<feature type="compositionally biased region" description="Basic and acidic residues" evidence="6">
    <location>
        <begin position="67"/>
        <end position="76"/>
    </location>
</feature>
<dbReference type="InterPro" id="IPR046347">
    <property type="entry name" value="bZIP_sf"/>
</dbReference>
<comment type="similarity">
    <text evidence="1">Belongs to the bZIP family. NFIL3 subfamily.</text>
</comment>
<evidence type="ECO:0000313" key="9">
    <source>
        <dbReference type="Proteomes" id="UP001187343"/>
    </source>
</evidence>
<dbReference type="InterPro" id="IPR047106">
    <property type="entry name" value="NFIL3-like_bZIP"/>
</dbReference>
<dbReference type="SUPFAM" id="SSF57959">
    <property type="entry name" value="Leucine zipper domain"/>
    <property type="match status" value="2"/>
</dbReference>
<dbReference type="Gene3D" id="1.20.5.170">
    <property type="match status" value="2"/>
</dbReference>
<evidence type="ECO:0000256" key="2">
    <source>
        <dbReference type="ARBA" id="ARBA00023015"/>
    </source>
</evidence>